<dbReference type="InterPro" id="IPR012317">
    <property type="entry name" value="Poly(ADP-ribose)pol_cat_dom"/>
</dbReference>
<dbReference type="GO" id="GO:0005737">
    <property type="term" value="C:cytoplasm"/>
    <property type="evidence" value="ECO:0007669"/>
    <property type="project" value="TreeGrafter"/>
</dbReference>
<dbReference type="Gene3D" id="3.90.228.10">
    <property type="match status" value="1"/>
</dbReference>
<dbReference type="Pfam" id="PF00644">
    <property type="entry name" value="PARP"/>
    <property type="match status" value="1"/>
</dbReference>
<keyword evidence="3 6" id="KW-0808">Transferase</keyword>
<feature type="domain" description="PARP catalytic" evidence="8">
    <location>
        <begin position="264"/>
        <end position="447"/>
    </location>
</feature>
<keyword evidence="5" id="KW-0539">Nucleus</keyword>
<dbReference type="SUPFAM" id="SSF56399">
    <property type="entry name" value="ADP-ribosylation"/>
    <property type="match status" value="1"/>
</dbReference>
<proteinExistence type="predicted"/>
<sequence>MGVGKGKPSSELVNAKNQSVHKNESGSEADENLSSDNVLPKFLPRHMAPDVNVPARKQLLCAKSLPANSSIKVCSGTIGIYLGDLTKQAVDAIVVASTSDALRKNVLQEAGSAVSTQYDSGKSSKTQKSIQTNGGNLSCRRIYFIPCENLSKTADKWVFRKFVSEAIAMAINDQINNIKSIAFPAIGCGLLDCDVNFVAKTLIAAVAYELRRQASLQLFVYFIIQQDRQNVFEAFQNQLQTEKPRAAAHVRDVAPKIVAPPNRKPHPSDSNPFEVKKILLHPATKEYEDVVERFQLTMTSTFYKEIVRIEHIWNRRWYQQYRIHHGEFHKRLSNDTETWLFHGCSETAANNIIKECFNRSYAGIHGTSYGKGVYFSANASYSHTYATPNSKGERRMFLVQVLVGKTIEGNASMKTCPPGFDTTTNGSHIYVTYHDSQAFGKYLITYK</sequence>
<evidence type="ECO:0000256" key="5">
    <source>
        <dbReference type="ARBA" id="ARBA00023242"/>
    </source>
</evidence>
<dbReference type="GO" id="GO:0010629">
    <property type="term" value="P:negative regulation of gene expression"/>
    <property type="evidence" value="ECO:0007669"/>
    <property type="project" value="TreeGrafter"/>
</dbReference>
<evidence type="ECO:0000256" key="7">
    <source>
        <dbReference type="SAM" id="MobiDB-lite"/>
    </source>
</evidence>
<comment type="subcellular location">
    <subcellularLocation>
        <location evidence="1">Nucleus</location>
    </subcellularLocation>
</comment>
<dbReference type="InterPro" id="IPR052056">
    <property type="entry name" value="Mono-ARTD/PARP"/>
</dbReference>
<evidence type="ECO:0000313" key="10">
    <source>
        <dbReference type="EMBL" id="CAF3099761.1"/>
    </source>
</evidence>
<dbReference type="SUPFAM" id="SSF52949">
    <property type="entry name" value="Macro domain-like"/>
    <property type="match status" value="1"/>
</dbReference>
<evidence type="ECO:0000313" key="11">
    <source>
        <dbReference type="EMBL" id="CAF4154787.1"/>
    </source>
</evidence>
<evidence type="ECO:0000259" key="9">
    <source>
        <dbReference type="PROSITE" id="PS51154"/>
    </source>
</evidence>
<dbReference type="PROSITE" id="PS51154">
    <property type="entry name" value="MACRO"/>
    <property type="match status" value="1"/>
</dbReference>
<dbReference type="InterPro" id="IPR043472">
    <property type="entry name" value="Macro_dom-like"/>
</dbReference>
<dbReference type="Pfam" id="PF01661">
    <property type="entry name" value="Macro"/>
    <property type="match status" value="1"/>
</dbReference>
<dbReference type="EMBL" id="CAJOBP010000280">
    <property type="protein sequence ID" value="CAF4154787.1"/>
    <property type="molecule type" value="Genomic_DNA"/>
</dbReference>
<dbReference type="InterPro" id="IPR002589">
    <property type="entry name" value="Macro_dom"/>
</dbReference>
<dbReference type="GO" id="GO:0005634">
    <property type="term" value="C:nucleus"/>
    <property type="evidence" value="ECO:0007669"/>
    <property type="project" value="UniProtKB-SubCell"/>
</dbReference>
<dbReference type="OrthoDB" id="6133115at2759"/>
<keyword evidence="13" id="KW-1185">Reference proteome</keyword>
<dbReference type="Gene3D" id="3.40.220.10">
    <property type="entry name" value="Leucine Aminopeptidase, subunit E, domain 1"/>
    <property type="match status" value="1"/>
</dbReference>
<evidence type="ECO:0000256" key="6">
    <source>
        <dbReference type="RuleBase" id="RU362114"/>
    </source>
</evidence>
<dbReference type="PANTHER" id="PTHR14453">
    <property type="entry name" value="PARP/ZINC FINGER CCCH TYPE DOMAIN CONTAINING PROTEIN"/>
    <property type="match status" value="1"/>
</dbReference>
<dbReference type="EMBL" id="CAJNXB010000805">
    <property type="protein sequence ID" value="CAF3099761.1"/>
    <property type="molecule type" value="Genomic_DNA"/>
</dbReference>
<comment type="caution">
    <text evidence="10">The sequence shown here is derived from an EMBL/GenBank/DDBJ whole genome shotgun (WGS) entry which is preliminary data.</text>
</comment>
<keyword evidence="2 6" id="KW-0328">Glycosyltransferase</keyword>
<dbReference type="GO" id="GO:0003714">
    <property type="term" value="F:transcription corepressor activity"/>
    <property type="evidence" value="ECO:0007669"/>
    <property type="project" value="TreeGrafter"/>
</dbReference>
<evidence type="ECO:0000256" key="4">
    <source>
        <dbReference type="ARBA" id="ARBA00023027"/>
    </source>
</evidence>
<feature type="domain" description="Macro" evidence="9">
    <location>
        <begin position="65"/>
        <end position="240"/>
    </location>
</feature>
<dbReference type="Proteomes" id="UP000663873">
    <property type="component" value="Unassembled WGS sequence"/>
</dbReference>
<evidence type="ECO:0000313" key="13">
    <source>
        <dbReference type="Proteomes" id="UP000663873"/>
    </source>
</evidence>
<dbReference type="AlphaFoldDB" id="A0A817NCK8"/>
<evidence type="ECO:0000256" key="2">
    <source>
        <dbReference type="ARBA" id="ARBA00022676"/>
    </source>
</evidence>
<name>A0A817NCK8_9BILA</name>
<dbReference type="PROSITE" id="PS51059">
    <property type="entry name" value="PARP_CATALYTIC"/>
    <property type="match status" value="1"/>
</dbReference>
<dbReference type="GO" id="GO:0003950">
    <property type="term" value="F:NAD+ poly-ADP-ribosyltransferase activity"/>
    <property type="evidence" value="ECO:0007669"/>
    <property type="project" value="UniProtKB-UniRule"/>
</dbReference>
<feature type="region of interest" description="Disordered" evidence="7">
    <location>
        <begin position="1"/>
        <end position="35"/>
    </location>
</feature>
<evidence type="ECO:0000313" key="12">
    <source>
        <dbReference type="Proteomes" id="UP000663825"/>
    </source>
</evidence>
<keyword evidence="4 6" id="KW-0520">NAD</keyword>
<evidence type="ECO:0000256" key="3">
    <source>
        <dbReference type="ARBA" id="ARBA00022679"/>
    </source>
</evidence>
<gene>
    <name evidence="10" type="ORF">TIS948_LOCUS6881</name>
    <name evidence="11" type="ORF">UJA718_LOCUS3687</name>
</gene>
<feature type="compositionally biased region" description="Polar residues" evidence="7">
    <location>
        <begin position="11"/>
        <end position="20"/>
    </location>
</feature>
<accession>A0A817NCK8</accession>
<evidence type="ECO:0000256" key="1">
    <source>
        <dbReference type="ARBA" id="ARBA00004123"/>
    </source>
</evidence>
<dbReference type="EC" id="2.4.2.-" evidence="6"/>
<dbReference type="PANTHER" id="PTHR14453:SF67">
    <property type="entry name" value="POLY [ADP-RIBOSE] POLYMERASE"/>
    <property type="match status" value="1"/>
</dbReference>
<reference evidence="10" key="1">
    <citation type="submission" date="2021-02" db="EMBL/GenBank/DDBJ databases">
        <authorList>
            <person name="Nowell W R."/>
        </authorList>
    </citation>
    <scope>NUCLEOTIDE SEQUENCE</scope>
</reference>
<protein>
    <recommendedName>
        <fullName evidence="6">Poly [ADP-ribose] polymerase</fullName>
        <shortName evidence="6">PARP</shortName>
        <ecNumber evidence="6">2.4.2.-</ecNumber>
    </recommendedName>
</protein>
<evidence type="ECO:0000259" key="8">
    <source>
        <dbReference type="PROSITE" id="PS51059"/>
    </source>
</evidence>
<dbReference type="Proteomes" id="UP000663825">
    <property type="component" value="Unassembled WGS sequence"/>
</dbReference>
<organism evidence="10 12">
    <name type="scientific">Rotaria socialis</name>
    <dbReference type="NCBI Taxonomy" id="392032"/>
    <lineage>
        <taxon>Eukaryota</taxon>
        <taxon>Metazoa</taxon>
        <taxon>Spiralia</taxon>
        <taxon>Gnathifera</taxon>
        <taxon>Rotifera</taxon>
        <taxon>Eurotatoria</taxon>
        <taxon>Bdelloidea</taxon>
        <taxon>Philodinida</taxon>
        <taxon>Philodinidae</taxon>
        <taxon>Rotaria</taxon>
    </lineage>
</organism>